<sequence length="124" mass="14958">MYEDDFIYIEKENSQIPWVKIFTQKDFKELSHCDEFTLDRLFKASMIVEKTMLSFYKPDKINHASFANYVPKVHIHVMARFKNDNFFPESVWGKKQRDTNLNLPSFDKFTEILKKNLEILFTYT</sequence>
<dbReference type="InterPro" id="IPR036265">
    <property type="entry name" value="HIT-like_sf"/>
</dbReference>
<evidence type="ECO:0000313" key="2">
    <source>
        <dbReference type="EMBL" id="QOQ88197.1"/>
    </source>
</evidence>
<accession>A0A7M1LHY5</accession>
<evidence type="ECO:0000259" key="1">
    <source>
        <dbReference type="Pfam" id="PF01230"/>
    </source>
</evidence>
<dbReference type="OrthoDB" id="9799145at2"/>
<protein>
    <submittedName>
        <fullName evidence="2">HIT family protein</fullName>
    </submittedName>
</protein>
<dbReference type="AlphaFoldDB" id="A0A7M1LHY5"/>
<feature type="domain" description="HIT" evidence="1">
    <location>
        <begin position="4"/>
        <end position="82"/>
    </location>
</feature>
<dbReference type="EMBL" id="CP063078">
    <property type="protein sequence ID" value="QOQ88197.1"/>
    <property type="molecule type" value="Genomic_DNA"/>
</dbReference>
<name>A0A7M1LHY5_9BACT</name>
<reference evidence="2 3" key="1">
    <citation type="submission" date="2020-10" db="EMBL/GenBank/DDBJ databases">
        <title>Campylobacter and Helicobacter PacBio genomes.</title>
        <authorList>
            <person name="Lane C."/>
        </authorList>
    </citation>
    <scope>NUCLEOTIDE SEQUENCE [LARGE SCALE GENOMIC DNA]</scope>
    <source>
        <strain evidence="2 3">2016D-0077</strain>
    </source>
</reference>
<proteinExistence type="predicted"/>
<dbReference type="GO" id="GO:0003824">
    <property type="term" value="F:catalytic activity"/>
    <property type="evidence" value="ECO:0007669"/>
    <property type="project" value="InterPro"/>
</dbReference>
<dbReference type="Pfam" id="PF01230">
    <property type="entry name" value="HIT"/>
    <property type="match status" value="1"/>
</dbReference>
<evidence type="ECO:0000313" key="3">
    <source>
        <dbReference type="Proteomes" id="UP000594749"/>
    </source>
</evidence>
<organism evidence="2 3">
    <name type="scientific">Campylobacter corcagiensis</name>
    <dbReference type="NCBI Taxonomy" id="1448857"/>
    <lineage>
        <taxon>Bacteria</taxon>
        <taxon>Pseudomonadati</taxon>
        <taxon>Campylobacterota</taxon>
        <taxon>Epsilonproteobacteria</taxon>
        <taxon>Campylobacterales</taxon>
        <taxon>Campylobacteraceae</taxon>
        <taxon>Campylobacter</taxon>
    </lineage>
</organism>
<dbReference type="Proteomes" id="UP000594749">
    <property type="component" value="Chromosome"/>
</dbReference>
<dbReference type="Gene3D" id="3.30.428.10">
    <property type="entry name" value="HIT-like"/>
    <property type="match status" value="1"/>
</dbReference>
<gene>
    <name evidence="2" type="ORF">IMC76_00210</name>
</gene>
<dbReference type="SUPFAM" id="SSF54197">
    <property type="entry name" value="HIT-like"/>
    <property type="match status" value="1"/>
</dbReference>
<dbReference type="InterPro" id="IPR011146">
    <property type="entry name" value="HIT-like"/>
</dbReference>
<keyword evidence="3" id="KW-1185">Reference proteome</keyword>